<keyword evidence="11" id="KW-1185">Reference proteome</keyword>
<evidence type="ECO:0000259" key="9">
    <source>
        <dbReference type="PROSITE" id="PS51123"/>
    </source>
</evidence>
<dbReference type="InterPro" id="IPR050330">
    <property type="entry name" value="Bact_OuterMem_StrucFunc"/>
</dbReference>
<keyword evidence="4" id="KW-0812">Transmembrane</keyword>
<dbReference type="GO" id="GO:0005886">
    <property type="term" value="C:plasma membrane"/>
    <property type="evidence" value="ECO:0007669"/>
    <property type="project" value="UniProtKB-SubCell"/>
</dbReference>
<evidence type="ECO:0000256" key="1">
    <source>
        <dbReference type="ARBA" id="ARBA00004162"/>
    </source>
</evidence>
<dbReference type="Pfam" id="PF00691">
    <property type="entry name" value="OmpA"/>
    <property type="match status" value="1"/>
</dbReference>
<gene>
    <name evidence="10" type="ORF">A9C19_12755</name>
</gene>
<dbReference type="AlphaFoldDB" id="A0A1L3MT74"/>
<dbReference type="OrthoDB" id="9815217at2"/>
<evidence type="ECO:0000256" key="8">
    <source>
        <dbReference type="SAM" id="Coils"/>
    </source>
</evidence>
<dbReference type="NCBIfam" id="NF005831">
    <property type="entry name" value="PRK07734.1"/>
    <property type="match status" value="1"/>
</dbReference>
<keyword evidence="10" id="KW-0969">Cilium</keyword>
<dbReference type="InterPro" id="IPR025713">
    <property type="entry name" value="MotB-like_N_dom"/>
</dbReference>
<evidence type="ECO:0000256" key="7">
    <source>
        <dbReference type="PROSITE-ProRule" id="PRU00473"/>
    </source>
</evidence>
<dbReference type="PANTHER" id="PTHR30329">
    <property type="entry name" value="STATOR ELEMENT OF FLAGELLAR MOTOR COMPLEX"/>
    <property type="match status" value="1"/>
</dbReference>
<feature type="coiled-coil region" evidence="8">
    <location>
        <begin position="76"/>
        <end position="105"/>
    </location>
</feature>
<proteinExistence type="inferred from homology"/>
<dbReference type="PANTHER" id="PTHR30329:SF21">
    <property type="entry name" value="LIPOPROTEIN YIAD-RELATED"/>
    <property type="match status" value="1"/>
</dbReference>
<keyword evidence="10" id="KW-0282">Flagellum</keyword>
<evidence type="ECO:0000256" key="5">
    <source>
        <dbReference type="ARBA" id="ARBA00022989"/>
    </source>
</evidence>
<dbReference type="Gene3D" id="3.30.1330.60">
    <property type="entry name" value="OmpA-like domain"/>
    <property type="match status" value="1"/>
</dbReference>
<dbReference type="EMBL" id="CP016020">
    <property type="protein sequence ID" value="APH05551.1"/>
    <property type="molecule type" value="Genomic_DNA"/>
</dbReference>
<feature type="domain" description="OmpA-like" evidence="9">
    <location>
        <begin position="130"/>
        <end position="252"/>
    </location>
</feature>
<keyword evidence="8" id="KW-0175">Coiled coil</keyword>
<keyword evidence="6 7" id="KW-0472">Membrane</keyword>
<dbReference type="KEGG" id="bwh:A9C19_12755"/>
<organism evidence="10 11">
    <name type="scientific">Bacillus weihaiensis</name>
    <dbReference type="NCBI Taxonomy" id="1547283"/>
    <lineage>
        <taxon>Bacteria</taxon>
        <taxon>Bacillati</taxon>
        <taxon>Bacillota</taxon>
        <taxon>Bacilli</taxon>
        <taxon>Bacillales</taxon>
        <taxon>Bacillaceae</taxon>
        <taxon>Bacillus</taxon>
    </lineage>
</organism>
<keyword evidence="5" id="KW-1133">Transmembrane helix</keyword>
<dbReference type="InterPro" id="IPR036737">
    <property type="entry name" value="OmpA-like_sf"/>
</dbReference>
<dbReference type="CDD" id="cd07185">
    <property type="entry name" value="OmpA_C-like"/>
    <property type="match status" value="1"/>
</dbReference>
<evidence type="ECO:0000256" key="3">
    <source>
        <dbReference type="ARBA" id="ARBA00022475"/>
    </source>
</evidence>
<dbReference type="STRING" id="1547283.A9C19_12755"/>
<accession>A0A1L3MT74</accession>
<dbReference type="Proteomes" id="UP000181936">
    <property type="component" value="Chromosome"/>
</dbReference>
<keyword evidence="10" id="KW-0966">Cell projection</keyword>
<comment type="similarity">
    <text evidence="2">Belongs to the MotB family.</text>
</comment>
<evidence type="ECO:0000256" key="4">
    <source>
        <dbReference type="ARBA" id="ARBA00022692"/>
    </source>
</evidence>
<evidence type="ECO:0000256" key="2">
    <source>
        <dbReference type="ARBA" id="ARBA00008914"/>
    </source>
</evidence>
<evidence type="ECO:0000313" key="11">
    <source>
        <dbReference type="Proteomes" id="UP000181936"/>
    </source>
</evidence>
<dbReference type="PROSITE" id="PS51123">
    <property type="entry name" value="OMPA_2"/>
    <property type="match status" value="1"/>
</dbReference>
<dbReference type="SUPFAM" id="SSF103088">
    <property type="entry name" value="OmpA-like"/>
    <property type="match status" value="1"/>
</dbReference>
<reference evidence="10 11" key="1">
    <citation type="journal article" date="2016" name="Sci. Rep.">
        <title>Complete genome sequence and transcriptomic analysis of a novel marine strain Bacillus weihaiensis reveals the mechanism of brown algae degradation.</title>
        <authorList>
            <person name="Zhu Y."/>
            <person name="Chen P."/>
            <person name="Bao Y."/>
            <person name="Men Y."/>
            <person name="Zeng Y."/>
            <person name="Yang J."/>
            <person name="Sun J."/>
            <person name="Sun Y."/>
        </authorList>
    </citation>
    <scope>NUCLEOTIDE SEQUENCE [LARGE SCALE GENOMIC DNA]</scope>
    <source>
        <strain evidence="10 11">Alg07</strain>
    </source>
</reference>
<dbReference type="InterPro" id="IPR006665">
    <property type="entry name" value="OmpA-like"/>
</dbReference>
<evidence type="ECO:0000313" key="10">
    <source>
        <dbReference type="EMBL" id="APH05551.1"/>
    </source>
</evidence>
<protein>
    <submittedName>
        <fullName evidence="10">Flagellar motor protein MotB</fullName>
    </submittedName>
</protein>
<dbReference type="Pfam" id="PF13677">
    <property type="entry name" value="MotB_plug"/>
    <property type="match status" value="1"/>
</dbReference>
<name>A0A1L3MT74_9BACI</name>
<dbReference type="RefSeq" id="WP_072580342.1">
    <property type="nucleotide sequence ID" value="NZ_CP016020.1"/>
</dbReference>
<keyword evidence="3" id="KW-1003">Cell membrane</keyword>
<comment type="subcellular location">
    <subcellularLocation>
        <location evidence="1">Cell membrane</location>
        <topology evidence="1">Single-pass membrane protein</topology>
    </subcellularLocation>
</comment>
<sequence>MARKKKHKHEDEHMDESWLVPYADLLTLVLALFIVLFAMSSVDAQKFQQLSRAFNSTFTGGTGVLEYPSPTPDGEMEQLDIEKEQQINEEDIEEAKERIEQENLKEIQDKINSYITDNKLETRLETRLTDEGLLITLLNDVFFNSGSSEVREKDKKLASEISELLIMSPPRNIIVSGHTDNIPINNSEFDSNWHLSVMRAVNFMKILIDNDKLDPKAFSAKGFGEFSPVASNETKEGRQKNRRVEILILPYEQKPSQ</sequence>
<evidence type="ECO:0000256" key="6">
    <source>
        <dbReference type="ARBA" id="ARBA00023136"/>
    </source>
</evidence>